<proteinExistence type="predicted"/>
<gene>
    <name evidence="1" type="ORF">ANE_LOCUS17647</name>
</gene>
<protein>
    <recommendedName>
        <fullName evidence="3">Pentacotripeptide-repeat region of PRORP domain-containing protein</fullName>
    </recommendedName>
</protein>
<organism evidence="1 2">
    <name type="scientific">Arabis nemorensis</name>
    <dbReference type="NCBI Taxonomy" id="586526"/>
    <lineage>
        <taxon>Eukaryota</taxon>
        <taxon>Viridiplantae</taxon>
        <taxon>Streptophyta</taxon>
        <taxon>Embryophyta</taxon>
        <taxon>Tracheophyta</taxon>
        <taxon>Spermatophyta</taxon>
        <taxon>Magnoliopsida</taxon>
        <taxon>eudicotyledons</taxon>
        <taxon>Gunneridae</taxon>
        <taxon>Pentapetalae</taxon>
        <taxon>rosids</taxon>
        <taxon>malvids</taxon>
        <taxon>Brassicales</taxon>
        <taxon>Brassicaceae</taxon>
        <taxon>Arabideae</taxon>
        <taxon>Arabis</taxon>
    </lineage>
</organism>
<evidence type="ECO:0008006" key="3">
    <source>
        <dbReference type="Google" id="ProtNLM"/>
    </source>
</evidence>
<accession>A0A565C0N2</accession>
<comment type="caution">
    <text evidence="1">The sequence shown here is derived from an EMBL/GenBank/DDBJ whole genome shotgun (WGS) entry which is preliminary data.</text>
</comment>
<dbReference type="AlphaFoldDB" id="A0A565C0N2"/>
<name>A0A565C0N2_9BRAS</name>
<reference evidence="1" key="1">
    <citation type="submission" date="2019-07" db="EMBL/GenBank/DDBJ databases">
        <authorList>
            <person name="Dittberner H."/>
        </authorList>
    </citation>
    <scope>NUCLEOTIDE SEQUENCE [LARGE SCALE GENOMIC DNA]</scope>
</reference>
<keyword evidence="2" id="KW-1185">Reference proteome</keyword>
<evidence type="ECO:0000313" key="1">
    <source>
        <dbReference type="EMBL" id="VVB07203.1"/>
    </source>
</evidence>
<dbReference type="EMBL" id="CABITT030000006">
    <property type="protein sequence ID" value="VVB07203.1"/>
    <property type="molecule type" value="Genomic_DNA"/>
</dbReference>
<dbReference type="Proteomes" id="UP000489600">
    <property type="component" value="Unassembled WGS sequence"/>
</dbReference>
<evidence type="ECO:0000313" key="2">
    <source>
        <dbReference type="Proteomes" id="UP000489600"/>
    </source>
</evidence>
<sequence>MRMIRFLLRAASSPMMSSPATFRGKSTLVTPTRLTRLCNDGGCVRQLLEAENPEDLSKAKLVRSARHLDKIGHHEAALTVFQWMREKQMPLSDFENEILMDILVKTKGIAAGQDFYESLGCSMTSLARRKLGEWFMIKCHEENSFSDLKFAATLPPVTPSSYSKSAAAPLLCSKSASSHSKSAAAAPPLRSKSALSRSKSLFVNDSYLVDP</sequence>